<reference evidence="3 4" key="1">
    <citation type="submission" date="2019-06" db="EMBL/GenBank/DDBJ databases">
        <title>Sequencing the genomes of 1000 actinobacteria strains.</title>
        <authorList>
            <person name="Klenk H.-P."/>
        </authorList>
    </citation>
    <scope>NUCLEOTIDE SEQUENCE [LARGE SCALE GENOMIC DNA]</scope>
    <source>
        <strain evidence="3 4">DSM 45511</strain>
    </source>
</reference>
<organism evidence="3 4">
    <name type="scientific">Pseudonocardia cypriaca</name>
    <dbReference type="NCBI Taxonomy" id="882449"/>
    <lineage>
        <taxon>Bacteria</taxon>
        <taxon>Bacillati</taxon>
        <taxon>Actinomycetota</taxon>
        <taxon>Actinomycetes</taxon>
        <taxon>Pseudonocardiales</taxon>
        <taxon>Pseudonocardiaceae</taxon>
        <taxon>Pseudonocardia</taxon>
    </lineage>
</organism>
<feature type="signal peptide" evidence="2">
    <location>
        <begin position="1"/>
        <end position="30"/>
    </location>
</feature>
<name>A0A543FZ23_9PSEU</name>
<dbReference type="AlphaFoldDB" id="A0A543FZ23"/>
<feature type="compositionally biased region" description="Pro residues" evidence="1">
    <location>
        <begin position="145"/>
        <end position="162"/>
    </location>
</feature>
<dbReference type="RefSeq" id="WP_142105855.1">
    <property type="nucleotide sequence ID" value="NZ_VFPH01000002.1"/>
</dbReference>
<protein>
    <submittedName>
        <fullName evidence="3">Uncharacterized protein</fullName>
    </submittedName>
</protein>
<evidence type="ECO:0000313" key="3">
    <source>
        <dbReference type="EMBL" id="TQM39090.1"/>
    </source>
</evidence>
<feature type="chain" id="PRO_5021949293" evidence="2">
    <location>
        <begin position="31"/>
        <end position="183"/>
    </location>
</feature>
<evidence type="ECO:0000256" key="1">
    <source>
        <dbReference type="SAM" id="MobiDB-lite"/>
    </source>
</evidence>
<keyword evidence="4" id="KW-1185">Reference proteome</keyword>
<keyword evidence="2" id="KW-0732">Signal</keyword>
<feature type="region of interest" description="Disordered" evidence="1">
    <location>
        <begin position="113"/>
        <end position="183"/>
    </location>
</feature>
<feature type="region of interest" description="Disordered" evidence="1">
    <location>
        <begin position="27"/>
        <end position="59"/>
    </location>
</feature>
<feature type="compositionally biased region" description="Low complexity" evidence="1">
    <location>
        <begin position="133"/>
        <end position="144"/>
    </location>
</feature>
<accession>A0A543FZ23</accession>
<comment type="caution">
    <text evidence="3">The sequence shown here is derived from an EMBL/GenBank/DDBJ whole genome shotgun (WGS) entry which is preliminary data.</text>
</comment>
<feature type="compositionally biased region" description="Low complexity" evidence="1">
    <location>
        <begin position="163"/>
        <end position="174"/>
    </location>
</feature>
<evidence type="ECO:0000313" key="4">
    <source>
        <dbReference type="Proteomes" id="UP000319818"/>
    </source>
</evidence>
<feature type="compositionally biased region" description="Pro residues" evidence="1">
    <location>
        <begin position="113"/>
        <end position="132"/>
    </location>
</feature>
<proteinExistence type="predicted"/>
<gene>
    <name evidence="3" type="ORF">FB388_6342</name>
</gene>
<sequence>MRSRNARTLSIAALTAGVLVAGLGTSTAQAAEPSTPDAAAGVTRAETPTAPSTPQPPLDGLLTAVGGLLGGLLQAPPQVPGAPALPTGAVPTDPATRVAVNVPVQLPLPPLPGPLPPAPTLPPVPDLPPLPGAVPATPGAAAPALPSPPPLPVPTPALPPLPGAAALPVPLPATSGTSAPAGD</sequence>
<dbReference type="EMBL" id="VFPH01000002">
    <property type="protein sequence ID" value="TQM39090.1"/>
    <property type="molecule type" value="Genomic_DNA"/>
</dbReference>
<evidence type="ECO:0000256" key="2">
    <source>
        <dbReference type="SAM" id="SignalP"/>
    </source>
</evidence>
<dbReference type="Proteomes" id="UP000319818">
    <property type="component" value="Unassembled WGS sequence"/>
</dbReference>